<evidence type="ECO:0000313" key="2">
    <source>
        <dbReference type="Proteomes" id="UP001154322"/>
    </source>
</evidence>
<keyword evidence="2" id="KW-1185">Reference proteome</keyword>
<organism evidence="1 2">
    <name type="scientific">Paenibacillus melissococcoides</name>
    <dbReference type="NCBI Taxonomy" id="2912268"/>
    <lineage>
        <taxon>Bacteria</taxon>
        <taxon>Bacillati</taxon>
        <taxon>Bacillota</taxon>
        <taxon>Bacilli</taxon>
        <taxon>Bacillales</taxon>
        <taxon>Paenibacillaceae</taxon>
        <taxon>Paenibacillus</taxon>
    </lineage>
</organism>
<accession>A0ABM9FXS9</accession>
<proteinExistence type="predicted"/>
<comment type="caution">
    <text evidence="1">The sequence shown here is derived from an EMBL/GenBank/DDBJ whole genome shotgun (WGS) entry which is preliminary data.</text>
</comment>
<protein>
    <submittedName>
        <fullName evidence="1">Uncharacterized protein</fullName>
    </submittedName>
</protein>
<reference evidence="1" key="1">
    <citation type="submission" date="2022-06" db="EMBL/GenBank/DDBJ databases">
        <authorList>
            <person name="Dietemann V."/>
            <person name="Ory F."/>
            <person name="Dainat B."/>
            <person name="Oberhansli S."/>
        </authorList>
    </citation>
    <scope>NUCLEOTIDE SEQUENCE</scope>
    <source>
        <strain evidence="1">Ena-SAMPLE-TAB-26-04-2022-14:26:32:270-5432</strain>
    </source>
</reference>
<dbReference type="Proteomes" id="UP001154322">
    <property type="component" value="Unassembled WGS sequence"/>
</dbReference>
<dbReference type="EMBL" id="CALYLO010000001">
    <property type="protein sequence ID" value="CAH8244028.1"/>
    <property type="molecule type" value="Genomic_DNA"/>
</dbReference>
<name>A0ABM9FXS9_9BACL</name>
<evidence type="ECO:0000313" key="1">
    <source>
        <dbReference type="EMBL" id="CAH8244028.1"/>
    </source>
</evidence>
<sequence length="88" mass="10217">MEYRIPDEAGFRHFAAGMKAENLLRPDAEITYSGGTIYVKDNEVLNAGQASELFQYFIQNKQIPLQYTAREITNMFWSQPYDEAYINL</sequence>
<gene>
    <name evidence="1" type="ORF">WJ0W_001267</name>
</gene>